<organism evidence="2 3">
    <name type="scientific">Pleurodeles waltl</name>
    <name type="common">Iberian ribbed newt</name>
    <dbReference type="NCBI Taxonomy" id="8319"/>
    <lineage>
        <taxon>Eukaryota</taxon>
        <taxon>Metazoa</taxon>
        <taxon>Chordata</taxon>
        <taxon>Craniata</taxon>
        <taxon>Vertebrata</taxon>
        <taxon>Euteleostomi</taxon>
        <taxon>Amphibia</taxon>
        <taxon>Batrachia</taxon>
        <taxon>Caudata</taxon>
        <taxon>Salamandroidea</taxon>
        <taxon>Salamandridae</taxon>
        <taxon>Pleurodelinae</taxon>
        <taxon>Pleurodeles</taxon>
    </lineage>
</organism>
<name>A0AAV7RQ58_PLEWA</name>
<comment type="caution">
    <text evidence="2">The sequence shown here is derived from an EMBL/GenBank/DDBJ whole genome shotgun (WGS) entry which is preliminary data.</text>
</comment>
<reference evidence="2" key="1">
    <citation type="journal article" date="2022" name="bioRxiv">
        <title>Sequencing and chromosome-scale assembly of the giantPleurodeles waltlgenome.</title>
        <authorList>
            <person name="Brown T."/>
            <person name="Elewa A."/>
            <person name="Iarovenko S."/>
            <person name="Subramanian E."/>
            <person name="Araus A.J."/>
            <person name="Petzold A."/>
            <person name="Susuki M."/>
            <person name="Suzuki K.-i.T."/>
            <person name="Hayashi T."/>
            <person name="Toyoda A."/>
            <person name="Oliveira C."/>
            <person name="Osipova E."/>
            <person name="Leigh N.D."/>
            <person name="Simon A."/>
            <person name="Yun M.H."/>
        </authorList>
    </citation>
    <scope>NUCLEOTIDE SEQUENCE</scope>
    <source>
        <strain evidence="2">20211129_DDA</strain>
        <tissue evidence="2">Liver</tissue>
    </source>
</reference>
<dbReference type="Proteomes" id="UP001066276">
    <property type="component" value="Chromosome 5"/>
</dbReference>
<feature type="region of interest" description="Disordered" evidence="1">
    <location>
        <begin position="106"/>
        <end position="144"/>
    </location>
</feature>
<evidence type="ECO:0000313" key="3">
    <source>
        <dbReference type="Proteomes" id="UP001066276"/>
    </source>
</evidence>
<protein>
    <submittedName>
        <fullName evidence="2">Uncharacterized protein</fullName>
    </submittedName>
</protein>
<accession>A0AAV7RQ58</accession>
<sequence>MDLIAIGSERTLGACSGDELSGLSVAHEASYNRARTPAAHCCDLLKDAIHGGAVSAMSVTVSEVGGWTCEMGLADESDGELQRIEAVSLVYRRALMARSALHRLRSSPVAGRGSSNEERRLHRPRGGMHNTPVRMSPLTSPCSSSIGAPPAVISDGVGGMEGSRVPHPKYRNDIALQAALWLLDCCSEPARLCLGPSLSEELELQAAIFRRAQTLPP</sequence>
<keyword evidence="3" id="KW-1185">Reference proteome</keyword>
<evidence type="ECO:0000256" key="1">
    <source>
        <dbReference type="SAM" id="MobiDB-lite"/>
    </source>
</evidence>
<dbReference type="AlphaFoldDB" id="A0AAV7RQ58"/>
<evidence type="ECO:0000313" key="2">
    <source>
        <dbReference type="EMBL" id="KAJ1153063.1"/>
    </source>
</evidence>
<dbReference type="EMBL" id="JANPWB010000009">
    <property type="protein sequence ID" value="KAJ1153063.1"/>
    <property type="molecule type" value="Genomic_DNA"/>
</dbReference>
<proteinExistence type="predicted"/>
<gene>
    <name evidence="2" type="ORF">NDU88_005830</name>
</gene>